<organism evidence="1 2">
    <name type="scientific">Vermiconidia calcicola</name>
    <dbReference type="NCBI Taxonomy" id="1690605"/>
    <lineage>
        <taxon>Eukaryota</taxon>
        <taxon>Fungi</taxon>
        <taxon>Dikarya</taxon>
        <taxon>Ascomycota</taxon>
        <taxon>Pezizomycotina</taxon>
        <taxon>Dothideomycetes</taxon>
        <taxon>Dothideomycetidae</taxon>
        <taxon>Mycosphaerellales</taxon>
        <taxon>Extremaceae</taxon>
        <taxon>Vermiconidia</taxon>
    </lineage>
</organism>
<protein>
    <submittedName>
        <fullName evidence="1">Uncharacterized protein</fullName>
    </submittedName>
</protein>
<comment type="caution">
    <text evidence="1">The sequence shown here is derived from an EMBL/GenBank/DDBJ whole genome shotgun (WGS) entry which is preliminary data.</text>
</comment>
<sequence length="295" mass="32338">MKGKDSVRGGLAAEDGDLAQIAARAARDTKHTGNAAIPPLRCFFPERKIHVEKRDCMICHIYHLPVTPTPLPSHHPIPMPKRLQRHLRPSSQMRKSRDCCAGKSRVEGNGREEGLTWKTKEGKSGTVRAGPRKAGLKMMSSGRRTGRGRSYAHLRATPGMEQAAIINPLSKACLQDFGTQFSHTFASSRQTNGFPVHGVSDGNGESISDDEAVEQTSSSAKTTPEQVKLKHSPPRRRRRSRSNIFTLDGCSFHDYTWQLEATTAPTEPPSTASTALMVKLCADIRTDVGCTQTQV</sequence>
<accession>A0ACC3N9P6</accession>
<dbReference type="Proteomes" id="UP001281147">
    <property type="component" value="Unassembled WGS sequence"/>
</dbReference>
<gene>
    <name evidence="1" type="ORF">LTR37_008988</name>
</gene>
<dbReference type="EMBL" id="JAUTXU010000068">
    <property type="protein sequence ID" value="KAK3712724.1"/>
    <property type="molecule type" value="Genomic_DNA"/>
</dbReference>
<reference evidence="1" key="1">
    <citation type="submission" date="2023-07" db="EMBL/GenBank/DDBJ databases">
        <title>Black Yeasts Isolated from many extreme environments.</title>
        <authorList>
            <person name="Coleine C."/>
            <person name="Stajich J.E."/>
            <person name="Selbmann L."/>
        </authorList>
    </citation>
    <scope>NUCLEOTIDE SEQUENCE</scope>
    <source>
        <strain evidence="1">CCFEE 5714</strain>
    </source>
</reference>
<name>A0ACC3N9P6_9PEZI</name>
<evidence type="ECO:0000313" key="2">
    <source>
        <dbReference type="Proteomes" id="UP001281147"/>
    </source>
</evidence>
<evidence type="ECO:0000313" key="1">
    <source>
        <dbReference type="EMBL" id="KAK3712724.1"/>
    </source>
</evidence>
<proteinExistence type="predicted"/>
<keyword evidence="2" id="KW-1185">Reference proteome</keyword>